<dbReference type="CDD" id="cd07344">
    <property type="entry name" value="M48_yhfN_like"/>
    <property type="match status" value="1"/>
</dbReference>
<dbReference type="RefSeq" id="WP_166063800.1">
    <property type="nucleotide sequence ID" value="NZ_CP049890.1"/>
</dbReference>
<dbReference type="AlphaFoldDB" id="A0A6G7WKL3"/>
<evidence type="ECO:0000313" key="2">
    <source>
        <dbReference type="EMBL" id="QIK52779.1"/>
    </source>
</evidence>
<dbReference type="PANTHER" id="PTHR30399:SF1">
    <property type="entry name" value="UTP PYROPHOSPHATASE"/>
    <property type="match status" value="1"/>
</dbReference>
<dbReference type="InterPro" id="IPR002725">
    <property type="entry name" value="YgjP-like_metallopeptidase"/>
</dbReference>
<evidence type="ECO:0000313" key="3">
    <source>
        <dbReference type="Proteomes" id="UP000501830"/>
    </source>
</evidence>
<accession>A0A6G7WKL3</accession>
<dbReference type="PANTHER" id="PTHR30399">
    <property type="entry name" value="UNCHARACTERIZED PROTEIN YGJP"/>
    <property type="match status" value="1"/>
</dbReference>
<keyword evidence="2" id="KW-0614">Plasmid</keyword>
<evidence type="ECO:0000259" key="1">
    <source>
        <dbReference type="Pfam" id="PF01863"/>
    </source>
</evidence>
<dbReference type="Proteomes" id="UP000501830">
    <property type="component" value="Plasmid p_unnamed1"/>
</dbReference>
<dbReference type="EMBL" id="CP049890">
    <property type="protein sequence ID" value="QIK52779.1"/>
    <property type="molecule type" value="Genomic_DNA"/>
</dbReference>
<feature type="domain" description="YgjP-like metallopeptidase" evidence="1">
    <location>
        <begin position="21"/>
        <end position="232"/>
    </location>
</feature>
<dbReference type="InterPro" id="IPR053136">
    <property type="entry name" value="UTP_pyrophosphatase-like"/>
</dbReference>
<dbReference type="Gene3D" id="3.30.2010.10">
    <property type="entry name" value="Metalloproteases ('zincins'), catalytic domain"/>
    <property type="match status" value="1"/>
</dbReference>
<reference evidence="2 3" key="1">
    <citation type="journal article" date="2017" name="Int. J. Syst. Evol. Microbiol.">
        <title>Jeotgalibaca porci sp. nov. and Jeotgalibaca arthritidis sp. nov., isolated from pigs, and emended description of the genus Jeotgalibaca.</title>
        <authorList>
            <person name="Zamora L."/>
            <person name="Perez-Sancho M."/>
            <person name="Dominguez L."/>
            <person name="Fernandez-Garayzabal J.F."/>
            <person name="Vela A.I."/>
        </authorList>
    </citation>
    <scope>NUCLEOTIDE SEQUENCE [LARGE SCALE GENOMIC DNA]</scope>
    <source>
        <strain evidence="2 3">CCUG 69148</strain>
        <plasmid evidence="2 3">p_unnamed1</plasmid>
    </source>
</reference>
<dbReference type="GeneID" id="94553945"/>
<protein>
    <submittedName>
        <fullName evidence="2">M48 family metallopeptidase</fullName>
    </submittedName>
</protein>
<sequence length="240" mass="28664">MYIQFGNEKIPYELCWSNKRKSLGISVRSDKVSVTAPEGTTEEKINQLLMKKAPWIRKQLQDYQEINPFMQERDFLSGEKLPYLGRLYRLKVIKEVNLQTSHFEFQQGRFIATVPDSLKETEYRQVLYPLYKEWVTAKATTFTQKRLNRFTAKLREKPTRIQIKEQKQRWGSCTPDGKILLNWRIFLAPTSVVDYILVHELAHLKNMDHSAEFWNTIKMILPNYEDKKEWLRINGRKLYI</sequence>
<dbReference type="KEGG" id="jpo:G7058_11665"/>
<name>A0A6G7WKL3_9LACT</name>
<dbReference type="Pfam" id="PF01863">
    <property type="entry name" value="YgjP-like"/>
    <property type="match status" value="1"/>
</dbReference>
<keyword evidence="3" id="KW-1185">Reference proteome</keyword>
<gene>
    <name evidence="2" type="ORF">G7058_11665</name>
</gene>
<organism evidence="2 3">
    <name type="scientific">Jeotgalibaca porci</name>
    <dbReference type="NCBI Taxonomy" id="1868793"/>
    <lineage>
        <taxon>Bacteria</taxon>
        <taxon>Bacillati</taxon>
        <taxon>Bacillota</taxon>
        <taxon>Bacilli</taxon>
        <taxon>Lactobacillales</taxon>
        <taxon>Carnobacteriaceae</taxon>
        <taxon>Jeotgalibaca</taxon>
    </lineage>
</organism>
<geneLocation type="plasmid" evidence="2 3">
    <name>p_unnamed1</name>
</geneLocation>
<proteinExistence type="predicted"/>